<evidence type="ECO:0000313" key="3">
    <source>
        <dbReference type="Proteomes" id="UP000215413"/>
    </source>
</evidence>
<evidence type="ECO:0000313" key="1">
    <source>
        <dbReference type="EMBL" id="OXZ26490.1"/>
    </source>
</evidence>
<name>A0A233V266_FINMA</name>
<dbReference type="EMBL" id="PNHD01000005">
    <property type="protein sequence ID" value="PMC60097.1"/>
    <property type="molecule type" value="Genomic_DNA"/>
</dbReference>
<organism evidence="1 3">
    <name type="scientific">Finegoldia magna</name>
    <name type="common">Peptostreptococcus magnus</name>
    <dbReference type="NCBI Taxonomy" id="1260"/>
    <lineage>
        <taxon>Bacteria</taxon>
        <taxon>Bacillati</taxon>
        <taxon>Bacillota</taxon>
        <taxon>Tissierellia</taxon>
        <taxon>Tissierellales</taxon>
        <taxon>Peptoniphilaceae</taxon>
        <taxon>Finegoldia</taxon>
    </lineage>
</organism>
<gene>
    <name evidence="1" type="ORF">B9N49_08780</name>
    <name evidence="2" type="ORF">CJ208_04515</name>
</gene>
<evidence type="ECO:0000313" key="4">
    <source>
        <dbReference type="Proteomes" id="UP000235723"/>
    </source>
</evidence>
<dbReference type="Proteomes" id="UP000215413">
    <property type="component" value="Unassembled WGS sequence"/>
</dbReference>
<proteinExistence type="predicted"/>
<protein>
    <submittedName>
        <fullName evidence="1">DUF1292 domain-containing protein</fullName>
    </submittedName>
</protein>
<dbReference type="Pfam" id="PF06949">
    <property type="entry name" value="DUF1292"/>
    <property type="match status" value="1"/>
</dbReference>
<accession>A0A233V266</accession>
<dbReference type="Proteomes" id="UP000235723">
    <property type="component" value="Unassembled WGS sequence"/>
</dbReference>
<evidence type="ECO:0000313" key="2">
    <source>
        <dbReference type="EMBL" id="PMC60097.1"/>
    </source>
</evidence>
<dbReference type="AlphaFoldDB" id="A0A233V266"/>
<comment type="caution">
    <text evidence="1">The sequence shown here is derived from an EMBL/GenBank/DDBJ whole genome shotgun (WGS) entry which is preliminary data.</text>
</comment>
<dbReference type="RefSeq" id="WP_094206384.1">
    <property type="nucleotide sequence ID" value="NZ_NDYC01000044.1"/>
</dbReference>
<reference evidence="1" key="1">
    <citation type="journal article" date="2017" name="J. Clin. Microbiol.">
        <title>Finegoldia magna Isolated from Orthopedic Joint Implant-Associated Infections.</title>
        <authorList>
            <person name="Soderquist B."/>
            <person name="Bjorklund S."/>
            <person name="Hellmark B."/>
            <person name="Jensen A."/>
            <person name="Bruggemann H."/>
        </authorList>
    </citation>
    <scope>NUCLEOTIDE SEQUENCE</scope>
    <source>
        <strain evidence="1">CCUG 54800</strain>
    </source>
</reference>
<reference evidence="3" key="2">
    <citation type="submission" date="2017-04" db="EMBL/GenBank/DDBJ databases">
        <title>Finegoldia magna isolated from orthopedic joint implant-associated infections.</title>
        <authorList>
            <person name="Bjorklund S."/>
            <person name="Bruggemann H."/>
            <person name="Jensen A."/>
            <person name="Hellmark B."/>
            <person name="Soderquist B."/>
        </authorList>
    </citation>
    <scope>NUCLEOTIDE SEQUENCE [LARGE SCALE GENOMIC DNA]</scope>
    <source>
        <strain evidence="3">CCUG 54800</strain>
    </source>
</reference>
<reference evidence="2 4" key="3">
    <citation type="submission" date="2017-09" db="EMBL/GenBank/DDBJ databases">
        <title>Bacterial strain isolated from the female urinary microbiota.</title>
        <authorList>
            <person name="Thomas-White K."/>
            <person name="Kumar N."/>
            <person name="Forster S."/>
            <person name="Putonti C."/>
            <person name="Lawley T."/>
            <person name="Wolfe A.J."/>
        </authorList>
    </citation>
    <scope>NUCLEOTIDE SEQUENCE [LARGE SCALE GENOMIC DNA]</scope>
    <source>
        <strain evidence="2 4">UMB0115</strain>
    </source>
</reference>
<dbReference type="InterPro" id="IPR009711">
    <property type="entry name" value="UPF0473"/>
</dbReference>
<sequence length="107" mass="12488">MSDERNLENEELNEEMYDEEELDTIVLTLEDGGEIECGILGVFEVEGYESDYIALVSEEDNEIMIYKYEEINEEEANLDVIEDDAEYEKAKETFESLFVDFDGEDEE</sequence>
<dbReference type="EMBL" id="NDYC01000044">
    <property type="protein sequence ID" value="OXZ26490.1"/>
    <property type="molecule type" value="Genomic_DNA"/>
</dbReference>